<dbReference type="Gene3D" id="1.10.10.10">
    <property type="entry name" value="Winged helix-like DNA-binding domain superfamily/Winged helix DNA-binding domain"/>
    <property type="match status" value="1"/>
</dbReference>
<dbReference type="InterPro" id="IPR007627">
    <property type="entry name" value="RNA_pol_sigma70_r2"/>
</dbReference>
<accession>A0ABV0LIG5</accession>
<dbReference type="NCBIfam" id="TIGR02937">
    <property type="entry name" value="sigma70-ECF"/>
    <property type="match status" value="1"/>
</dbReference>
<dbReference type="InterPro" id="IPR039425">
    <property type="entry name" value="RNA_pol_sigma-70-like"/>
</dbReference>
<dbReference type="Gene3D" id="1.10.1740.10">
    <property type="match status" value="1"/>
</dbReference>
<dbReference type="CDD" id="cd06171">
    <property type="entry name" value="Sigma70_r4"/>
    <property type="match status" value="1"/>
</dbReference>
<dbReference type="InterPro" id="IPR036388">
    <property type="entry name" value="WH-like_DNA-bd_sf"/>
</dbReference>
<keyword evidence="9" id="KW-1185">Reference proteome</keyword>
<dbReference type="PANTHER" id="PTHR43133">
    <property type="entry name" value="RNA POLYMERASE ECF-TYPE SIGMA FACTO"/>
    <property type="match status" value="1"/>
</dbReference>
<comment type="caution">
    <text evidence="8">The sequence shown here is derived from an EMBL/GenBank/DDBJ whole genome shotgun (WGS) entry which is preliminary data.</text>
</comment>
<evidence type="ECO:0000256" key="5">
    <source>
        <dbReference type="ARBA" id="ARBA00023163"/>
    </source>
</evidence>
<dbReference type="PANTHER" id="PTHR43133:SF58">
    <property type="entry name" value="ECF RNA POLYMERASE SIGMA FACTOR SIGD"/>
    <property type="match status" value="1"/>
</dbReference>
<evidence type="ECO:0000256" key="4">
    <source>
        <dbReference type="ARBA" id="ARBA00023125"/>
    </source>
</evidence>
<dbReference type="InterPro" id="IPR013325">
    <property type="entry name" value="RNA_pol_sigma_r2"/>
</dbReference>
<organism evidence="8 9">
    <name type="scientific">Amycolatopsis melonis</name>
    <dbReference type="NCBI Taxonomy" id="3156488"/>
    <lineage>
        <taxon>Bacteria</taxon>
        <taxon>Bacillati</taxon>
        <taxon>Actinomycetota</taxon>
        <taxon>Actinomycetes</taxon>
        <taxon>Pseudonocardiales</taxon>
        <taxon>Pseudonocardiaceae</taxon>
        <taxon>Amycolatopsis</taxon>
    </lineage>
</organism>
<sequence length="173" mass="18427">MTTVEEAPDRLLAAARPLVVRYCRARLGTPDADDVAQDVCLAVLKALPGRPPERPFPNFVAGIARYKVAAARKAAARQHDEPVADPPDAIDVSMDPELHALRRELGERMAKLLQVLPEKQREIVVLRVVVGLSAEETAAAVGSTPGAVRVAQHRALGQLRKVVTDAAGAHSGG</sequence>
<evidence type="ECO:0000256" key="3">
    <source>
        <dbReference type="ARBA" id="ARBA00023082"/>
    </source>
</evidence>
<evidence type="ECO:0000256" key="2">
    <source>
        <dbReference type="ARBA" id="ARBA00023015"/>
    </source>
</evidence>
<dbReference type="SUPFAM" id="SSF88659">
    <property type="entry name" value="Sigma3 and sigma4 domains of RNA polymerase sigma factors"/>
    <property type="match status" value="1"/>
</dbReference>
<evidence type="ECO:0000259" key="7">
    <source>
        <dbReference type="Pfam" id="PF08281"/>
    </source>
</evidence>
<comment type="similarity">
    <text evidence="1">Belongs to the sigma-70 factor family. ECF subfamily.</text>
</comment>
<dbReference type="Proteomes" id="UP001440984">
    <property type="component" value="Unassembled WGS sequence"/>
</dbReference>
<dbReference type="InterPro" id="IPR013249">
    <property type="entry name" value="RNA_pol_sigma70_r4_t2"/>
</dbReference>
<evidence type="ECO:0000313" key="8">
    <source>
        <dbReference type="EMBL" id="MEQ0562100.1"/>
    </source>
</evidence>
<dbReference type="EMBL" id="JBDZYD010000008">
    <property type="protein sequence ID" value="MEQ0562100.1"/>
    <property type="molecule type" value="Genomic_DNA"/>
</dbReference>
<reference evidence="8 9" key="1">
    <citation type="submission" date="2024-05" db="EMBL/GenBank/DDBJ databases">
        <authorList>
            <person name="Zhao H."/>
            <person name="Xu Y."/>
            <person name="Lin S."/>
            <person name="Spain J.C."/>
            <person name="Zhou N.-Y."/>
        </authorList>
    </citation>
    <scope>NUCLEOTIDE SEQUENCE [LARGE SCALE GENOMIC DNA]</scope>
    <source>
        <strain evidence="8 9">NEAU-NG30</strain>
    </source>
</reference>
<keyword evidence="2" id="KW-0805">Transcription regulation</keyword>
<evidence type="ECO:0000259" key="6">
    <source>
        <dbReference type="Pfam" id="PF04542"/>
    </source>
</evidence>
<protein>
    <submittedName>
        <fullName evidence="8">Sigma-70 family RNA polymerase sigma factor</fullName>
    </submittedName>
</protein>
<keyword evidence="3" id="KW-0731">Sigma factor</keyword>
<gene>
    <name evidence="8" type="ORF">ABJI51_23695</name>
</gene>
<proteinExistence type="inferred from homology"/>
<dbReference type="RefSeq" id="WP_348953499.1">
    <property type="nucleotide sequence ID" value="NZ_JBDZYD010000008.1"/>
</dbReference>
<dbReference type="Pfam" id="PF04542">
    <property type="entry name" value="Sigma70_r2"/>
    <property type="match status" value="1"/>
</dbReference>
<feature type="domain" description="RNA polymerase sigma-70 region 2" evidence="6">
    <location>
        <begin position="14"/>
        <end position="74"/>
    </location>
</feature>
<keyword evidence="4" id="KW-0238">DNA-binding</keyword>
<evidence type="ECO:0000256" key="1">
    <source>
        <dbReference type="ARBA" id="ARBA00010641"/>
    </source>
</evidence>
<dbReference type="InterPro" id="IPR014284">
    <property type="entry name" value="RNA_pol_sigma-70_dom"/>
</dbReference>
<dbReference type="Pfam" id="PF08281">
    <property type="entry name" value="Sigma70_r4_2"/>
    <property type="match status" value="1"/>
</dbReference>
<dbReference type="SUPFAM" id="SSF88946">
    <property type="entry name" value="Sigma2 domain of RNA polymerase sigma factors"/>
    <property type="match status" value="1"/>
</dbReference>
<feature type="domain" description="RNA polymerase sigma factor 70 region 4 type 2" evidence="7">
    <location>
        <begin position="108"/>
        <end position="159"/>
    </location>
</feature>
<name>A0ABV0LIG5_9PSEU</name>
<dbReference type="InterPro" id="IPR013324">
    <property type="entry name" value="RNA_pol_sigma_r3/r4-like"/>
</dbReference>
<keyword evidence="5" id="KW-0804">Transcription</keyword>
<evidence type="ECO:0000313" key="9">
    <source>
        <dbReference type="Proteomes" id="UP001440984"/>
    </source>
</evidence>